<dbReference type="EMBL" id="JAUUTY010000004">
    <property type="protein sequence ID" value="KAK1647664.1"/>
    <property type="molecule type" value="Genomic_DNA"/>
</dbReference>
<dbReference type="Pfam" id="PF13639">
    <property type="entry name" value="zf-RING_2"/>
    <property type="match status" value="1"/>
</dbReference>
<evidence type="ECO:0000256" key="2">
    <source>
        <dbReference type="SAM" id="Phobius"/>
    </source>
</evidence>
<dbReference type="PANTHER" id="PTHR45676">
    <property type="entry name" value="RING-H2 FINGER PROTEIN ATL51-RELATED"/>
    <property type="match status" value="1"/>
</dbReference>
<evidence type="ECO:0000256" key="1">
    <source>
        <dbReference type="PROSITE-ProRule" id="PRU00175"/>
    </source>
</evidence>
<keyword evidence="5" id="KW-1185">Reference proteome</keyword>
<dbReference type="FunFam" id="3.30.40.10:FF:000654">
    <property type="entry name" value="RING-H2 finger protein ATL33"/>
    <property type="match status" value="1"/>
</dbReference>
<dbReference type="PROSITE" id="PS50089">
    <property type="entry name" value="ZF_RING_2"/>
    <property type="match status" value="1"/>
</dbReference>
<protein>
    <recommendedName>
        <fullName evidence="3">RING-type domain-containing protein</fullName>
    </recommendedName>
</protein>
<reference evidence="4" key="1">
    <citation type="submission" date="2023-07" db="EMBL/GenBank/DDBJ databases">
        <title>A chromosome-level genome assembly of Lolium multiflorum.</title>
        <authorList>
            <person name="Chen Y."/>
            <person name="Copetti D."/>
            <person name="Kolliker R."/>
            <person name="Studer B."/>
        </authorList>
    </citation>
    <scope>NUCLEOTIDE SEQUENCE</scope>
    <source>
        <strain evidence="4">02402/16</strain>
        <tissue evidence="4">Leaf</tissue>
    </source>
</reference>
<keyword evidence="2" id="KW-0812">Transmembrane</keyword>
<dbReference type="AlphaFoldDB" id="A0AAD8S9G3"/>
<dbReference type="Proteomes" id="UP001231189">
    <property type="component" value="Unassembled WGS sequence"/>
</dbReference>
<feature type="domain" description="RING-type" evidence="3">
    <location>
        <begin position="85"/>
        <end position="127"/>
    </location>
</feature>
<sequence length="146" mass="15385">MNTNEPGSDGGSRYTYVISVVISLLIVIVIVKLTRYILGPPKEEELASSVNGDGDPPAEVALEVRAPGPVLCAYRRGDGWREPTCPVCLSDFADGETIRVLPACMHYFHAACVGEWLCGNDTCPLCRAAPPPPSPAGSPAKATSTA</sequence>
<accession>A0AAD8S9G3</accession>
<evidence type="ECO:0000313" key="4">
    <source>
        <dbReference type="EMBL" id="KAK1647664.1"/>
    </source>
</evidence>
<name>A0AAD8S9G3_LOLMU</name>
<dbReference type="InterPro" id="IPR013083">
    <property type="entry name" value="Znf_RING/FYVE/PHD"/>
</dbReference>
<dbReference type="InterPro" id="IPR001841">
    <property type="entry name" value="Znf_RING"/>
</dbReference>
<proteinExistence type="predicted"/>
<keyword evidence="1" id="KW-0862">Zinc</keyword>
<evidence type="ECO:0000313" key="5">
    <source>
        <dbReference type="Proteomes" id="UP001231189"/>
    </source>
</evidence>
<dbReference type="GO" id="GO:0016567">
    <property type="term" value="P:protein ubiquitination"/>
    <property type="evidence" value="ECO:0007669"/>
    <property type="project" value="TreeGrafter"/>
</dbReference>
<organism evidence="4 5">
    <name type="scientific">Lolium multiflorum</name>
    <name type="common">Italian ryegrass</name>
    <name type="synonym">Lolium perenne subsp. multiflorum</name>
    <dbReference type="NCBI Taxonomy" id="4521"/>
    <lineage>
        <taxon>Eukaryota</taxon>
        <taxon>Viridiplantae</taxon>
        <taxon>Streptophyta</taxon>
        <taxon>Embryophyta</taxon>
        <taxon>Tracheophyta</taxon>
        <taxon>Spermatophyta</taxon>
        <taxon>Magnoliopsida</taxon>
        <taxon>Liliopsida</taxon>
        <taxon>Poales</taxon>
        <taxon>Poaceae</taxon>
        <taxon>BOP clade</taxon>
        <taxon>Pooideae</taxon>
        <taxon>Poodae</taxon>
        <taxon>Poeae</taxon>
        <taxon>Poeae Chloroplast Group 2 (Poeae type)</taxon>
        <taxon>Loliodinae</taxon>
        <taxon>Loliinae</taxon>
        <taxon>Lolium</taxon>
    </lineage>
</organism>
<dbReference type="GO" id="GO:0008270">
    <property type="term" value="F:zinc ion binding"/>
    <property type="evidence" value="ECO:0007669"/>
    <property type="project" value="UniProtKB-KW"/>
</dbReference>
<dbReference type="PANTHER" id="PTHR45676:SF120">
    <property type="entry name" value="RING-TYPE E3 UBIQUITIN TRANSFERASE"/>
    <property type="match status" value="1"/>
</dbReference>
<keyword evidence="2" id="KW-0472">Membrane</keyword>
<dbReference type="Gene3D" id="3.30.40.10">
    <property type="entry name" value="Zinc/RING finger domain, C3HC4 (zinc finger)"/>
    <property type="match status" value="1"/>
</dbReference>
<comment type="caution">
    <text evidence="4">The sequence shown here is derived from an EMBL/GenBank/DDBJ whole genome shotgun (WGS) entry which is preliminary data.</text>
</comment>
<keyword evidence="1" id="KW-0479">Metal-binding</keyword>
<dbReference type="SUPFAM" id="SSF57850">
    <property type="entry name" value="RING/U-box"/>
    <property type="match status" value="1"/>
</dbReference>
<evidence type="ECO:0000259" key="3">
    <source>
        <dbReference type="PROSITE" id="PS50089"/>
    </source>
</evidence>
<keyword evidence="1" id="KW-0863">Zinc-finger</keyword>
<feature type="transmembrane region" description="Helical" evidence="2">
    <location>
        <begin position="14"/>
        <end position="33"/>
    </location>
</feature>
<gene>
    <name evidence="4" type="ORF">QYE76_065469</name>
</gene>
<keyword evidence="2" id="KW-1133">Transmembrane helix</keyword>
<dbReference type="CDD" id="cd16461">
    <property type="entry name" value="RING-H2_EL5-like"/>
    <property type="match status" value="1"/>
</dbReference>
<dbReference type="SMART" id="SM00184">
    <property type="entry name" value="RING"/>
    <property type="match status" value="1"/>
</dbReference>